<organism evidence="2 3">
    <name type="scientific">Roseateles flavus</name>
    <dbReference type="NCBI Taxonomy" id="3149041"/>
    <lineage>
        <taxon>Bacteria</taxon>
        <taxon>Pseudomonadati</taxon>
        <taxon>Pseudomonadota</taxon>
        <taxon>Betaproteobacteria</taxon>
        <taxon>Burkholderiales</taxon>
        <taxon>Sphaerotilaceae</taxon>
        <taxon>Roseateles</taxon>
    </lineage>
</organism>
<feature type="compositionally biased region" description="Basic and acidic residues" evidence="1">
    <location>
        <begin position="21"/>
        <end position="30"/>
    </location>
</feature>
<evidence type="ECO:0000256" key="1">
    <source>
        <dbReference type="SAM" id="MobiDB-lite"/>
    </source>
</evidence>
<gene>
    <name evidence="2" type="ORF">ABDJ40_05950</name>
</gene>
<evidence type="ECO:0000313" key="2">
    <source>
        <dbReference type="EMBL" id="MEO3712309.1"/>
    </source>
</evidence>
<proteinExistence type="predicted"/>
<evidence type="ECO:0000313" key="3">
    <source>
        <dbReference type="Proteomes" id="UP001462640"/>
    </source>
</evidence>
<protein>
    <submittedName>
        <fullName evidence="2">Uncharacterized protein</fullName>
    </submittedName>
</protein>
<keyword evidence="3" id="KW-1185">Reference proteome</keyword>
<dbReference type="EMBL" id="JBDPZC010000002">
    <property type="protein sequence ID" value="MEO3712309.1"/>
    <property type="molecule type" value="Genomic_DNA"/>
</dbReference>
<feature type="region of interest" description="Disordered" evidence="1">
    <location>
        <begin position="21"/>
        <end position="49"/>
    </location>
</feature>
<reference evidence="2 3" key="1">
    <citation type="submission" date="2024-05" db="EMBL/GenBank/DDBJ databases">
        <title>Roseateles sp. 2.12 16S ribosomal RNA gene Genome sequencing and assembly.</title>
        <authorList>
            <person name="Woo H."/>
        </authorList>
    </citation>
    <scope>NUCLEOTIDE SEQUENCE [LARGE SCALE GENOMIC DNA]</scope>
    <source>
        <strain evidence="2 3">2.12</strain>
    </source>
</reference>
<comment type="caution">
    <text evidence="2">The sequence shown here is derived from an EMBL/GenBank/DDBJ whole genome shotgun (WGS) entry which is preliminary data.</text>
</comment>
<dbReference type="RefSeq" id="WP_347607464.1">
    <property type="nucleotide sequence ID" value="NZ_JBDPZC010000002.1"/>
</dbReference>
<sequence length="199" mass="21528">MSSVTLHQLFQFTQALVERGAEARDREAAEAARPGKPGDEGQAPEAGPSLSGFVAAKAAERLNEALDTDLFEILAEAWLKFREVLECADPARHPPGQDAIVTLHEVEITSTNTPLLHLTAGGVPLPDLRFTLELTARFKSLQLVVRDARIRALRPGLMSAHARLKCGGFKLGEQPTPEWQVPGEISCGEGIPIPRSRPA</sequence>
<dbReference type="Proteomes" id="UP001462640">
    <property type="component" value="Unassembled WGS sequence"/>
</dbReference>
<name>A0ABV0GB73_9BURK</name>
<accession>A0ABV0GB73</accession>